<keyword evidence="2" id="KW-0812">Transmembrane</keyword>
<evidence type="ECO:0000256" key="2">
    <source>
        <dbReference type="SAM" id="Phobius"/>
    </source>
</evidence>
<feature type="compositionally biased region" description="Basic and acidic residues" evidence="1">
    <location>
        <begin position="369"/>
        <end position="382"/>
    </location>
</feature>
<evidence type="ECO:0000256" key="3">
    <source>
        <dbReference type="SAM" id="SignalP"/>
    </source>
</evidence>
<keyword evidence="5" id="KW-1185">Reference proteome</keyword>
<feature type="compositionally biased region" description="Polar residues" evidence="1">
    <location>
        <begin position="336"/>
        <end position="349"/>
    </location>
</feature>
<gene>
    <name evidence="6" type="primary">LOC106063420</name>
</gene>
<dbReference type="CDD" id="cd00037">
    <property type="entry name" value="CLECT"/>
    <property type="match status" value="1"/>
</dbReference>
<reference evidence="6" key="1">
    <citation type="submission" date="2025-08" db="UniProtKB">
        <authorList>
            <consortium name="RefSeq"/>
        </authorList>
    </citation>
    <scope>IDENTIFICATION</scope>
</reference>
<keyword evidence="3" id="KW-0732">Signal</keyword>
<evidence type="ECO:0000313" key="6">
    <source>
        <dbReference type="RefSeq" id="XP_055865799.1"/>
    </source>
</evidence>
<feature type="compositionally biased region" description="Basic and acidic residues" evidence="1">
    <location>
        <begin position="389"/>
        <end position="403"/>
    </location>
</feature>
<evidence type="ECO:0000313" key="5">
    <source>
        <dbReference type="Proteomes" id="UP001165740"/>
    </source>
</evidence>
<feature type="transmembrane region" description="Helical" evidence="2">
    <location>
        <begin position="173"/>
        <end position="200"/>
    </location>
</feature>
<dbReference type="InterPro" id="IPR001304">
    <property type="entry name" value="C-type_lectin-like"/>
</dbReference>
<dbReference type="AlphaFoldDB" id="A0A9W2YT39"/>
<dbReference type="SUPFAM" id="SSF56436">
    <property type="entry name" value="C-type lectin-like"/>
    <property type="match status" value="1"/>
</dbReference>
<dbReference type="RefSeq" id="XP_055865799.1">
    <property type="nucleotide sequence ID" value="XM_056009824.1"/>
</dbReference>
<feature type="domain" description="C-type lectin" evidence="4">
    <location>
        <begin position="41"/>
        <end position="156"/>
    </location>
</feature>
<evidence type="ECO:0000256" key="1">
    <source>
        <dbReference type="SAM" id="MobiDB-lite"/>
    </source>
</evidence>
<name>A0A9W2YT39_BIOGL</name>
<feature type="region of interest" description="Disordered" evidence="1">
    <location>
        <begin position="207"/>
        <end position="238"/>
    </location>
</feature>
<dbReference type="InterPro" id="IPR016186">
    <property type="entry name" value="C-type_lectin-like/link_sf"/>
</dbReference>
<dbReference type="Gene3D" id="3.10.100.10">
    <property type="entry name" value="Mannose-Binding Protein A, subunit A"/>
    <property type="match status" value="1"/>
</dbReference>
<keyword evidence="2" id="KW-0472">Membrane</keyword>
<protein>
    <submittedName>
        <fullName evidence="6">Uncharacterized protein LOC106063420 isoform X1</fullName>
    </submittedName>
</protein>
<proteinExistence type="predicted"/>
<dbReference type="OrthoDB" id="10322840at2759"/>
<dbReference type="PROSITE" id="PS50041">
    <property type="entry name" value="C_TYPE_LECTIN_2"/>
    <property type="match status" value="1"/>
</dbReference>
<feature type="region of interest" description="Disordered" evidence="1">
    <location>
        <begin position="361"/>
        <end position="403"/>
    </location>
</feature>
<dbReference type="GeneID" id="106063420"/>
<feature type="region of interest" description="Disordered" evidence="1">
    <location>
        <begin position="299"/>
        <end position="349"/>
    </location>
</feature>
<feature type="compositionally biased region" description="Polar residues" evidence="1">
    <location>
        <begin position="303"/>
        <end position="316"/>
    </location>
</feature>
<accession>A0A9W2YT39</accession>
<dbReference type="InterPro" id="IPR016187">
    <property type="entry name" value="CTDL_fold"/>
</dbReference>
<organism evidence="5 6">
    <name type="scientific">Biomphalaria glabrata</name>
    <name type="common">Bloodfluke planorb</name>
    <name type="synonym">Freshwater snail</name>
    <dbReference type="NCBI Taxonomy" id="6526"/>
    <lineage>
        <taxon>Eukaryota</taxon>
        <taxon>Metazoa</taxon>
        <taxon>Spiralia</taxon>
        <taxon>Lophotrochozoa</taxon>
        <taxon>Mollusca</taxon>
        <taxon>Gastropoda</taxon>
        <taxon>Heterobranchia</taxon>
        <taxon>Euthyneura</taxon>
        <taxon>Panpulmonata</taxon>
        <taxon>Hygrophila</taxon>
        <taxon>Lymnaeoidea</taxon>
        <taxon>Planorbidae</taxon>
        <taxon>Biomphalaria</taxon>
    </lineage>
</organism>
<dbReference type="Proteomes" id="UP001165740">
    <property type="component" value="Chromosome 14"/>
</dbReference>
<sequence>MIILISVLVLLLELSPVISQVPEPPKESPKESLYLKPCIVLEGVCYRCLFSTIDFSEYEDKCYDPYRDIAKFNSSNVLEQVTERCTGKYGTLRWVAARKLKDTREFVWLADNSPIEKEFWAPMFPLDSNGDCVALDVKEMKLKNIYCRYTFPYICSYSTSRRTVTITDSKRSLVLGIVVAMLTFCLICTSILGTTLYYTAQRKAKKRKARKRYTRTNEKPAGNKTPKTMHRKSQEQRQWETNLKVVRAQLIQANKEQKKKFNKVLLSKQGRKPHHHPSVSSTVVMTMMSQRSYKELCERRSNENQVSNSITIQMTNETDKEDHKFVPGSSIKEGAETTSQKSQLPSSRLNKFKVGDRSNVQMSNLATQRPKEKSSKSLNDRKPGKRPRRLDGRETAPRKSVEGWNLKVKDINADQESEEPGPVLNSQAVSCILL</sequence>
<feature type="chain" id="PRO_5040846091" evidence="3">
    <location>
        <begin position="20"/>
        <end position="434"/>
    </location>
</feature>
<evidence type="ECO:0000259" key="4">
    <source>
        <dbReference type="PROSITE" id="PS50041"/>
    </source>
</evidence>
<feature type="signal peptide" evidence="3">
    <location>
        <begin position="1"/>
        <end position="19"/>
    </location>
</feature>
<keyword evidence="2" id="KW-1133">Transmembrane helix</keyword>